<reference evidence="3" key="2">
    <citation type="journal article" date="2017" name="Front. Cell. Infect. Microbiol.">
        <title>Analysis of the Salivary Gland Transcriptome of Unfed and Partially Fed Amblyomma sculptum Ticks and Descriptive Proteome of the Saliva.</title>
        <authorList>
            <person name="Esteves E."/>
            <person name="Maruyama S.R."/>
            <person name="Kawahara R."/>
            <person name="Fujita A."/>
            <person name="Martins L.A."/>
            <person name="Righi A.A."/>
            <person name="Costa F.B."/>
            <person name="Palmisano G."/>
            <person name="Labruna M.B."/>
            <person name="Sa-Nunes A."/>
            <person name="Ribeiro J.M.C."/>
            <person name="Fogaca A.C."/>
        </authorList>
    </citation>
    <scope>NUCLEOTIDE SEQUENCE</scope>
</reference>
<name>A0A1E1XU80_AMBSC</name>
<protein>
    <submittedName>
        <fullName evidence="3">Putative tick kunitz 10</fullName>
    </submittedName>
</protein>
<feature type="chain" id="PRO_5009116335" evidence="1">
    <location>
        <begin position="19"/>
        <end position="158"/>
    </location>
</feature>
<dbReference type="AlphaFoldDB" id="A0A1E1XU80"/>
<keyword evidence="1" id="KW-0732">Signal</keyword>
<sequence>MIFFFLQLLLLTGANVDGFSHAEKARRVQISARDLSKKVCDIRKDARSYKCNGTPIFRYGYNKETKRCEDYETWDCLEEGLNEFSSRTDCYLTCNKTTVCLKTPYSRYSGELLTWYWYDRDTSFCEEGDSEVSPAHQWPAGNLFKSLKECNYHCAPSF</sequence>
<organism evidence="3">
    <name type="scientific">Amblyomma sculptum</name>
    <name type="common">Tick</name>
    <dbReference type="NCBI Taxonomy" id="1581419"/>
    <lineage>
        <taxon>Eukaryota</taxon>
        <taxon>Metazoa</taxon>
        <taxon>Ecdysozoa</taxon>
        <taxon>Arthropoda</taxon>
        <taxon>Chelicerata</taxon>
        <taxon>Arachnida</taxon>
        <taxon>Acari</taxon>
        <taxon>Parasitiformes</taxon>
        <taxon>Ixodida</taxon>
        <taxon>Ixodoidea</taxon>
        <taxon>Ixodidae</taxon>
        <taxon>Amblyomminae</taxon>
        <taxon>Amblyomma</taxon>
    </lineage>
</organism>
<feature type="non-terminal residue" evidence="3">
    <location>
        <position position="158"/>
    </location>
</feature>
<dbReference type="EMBL" id="GFAA01000933">
    <property type="protein sequence ID" value="JAU02502.1"/>
    <property type="molecule type" value="mRNA"/>
</dbReference>
<dbReference type="SUPFAM" id="SSF57362">
    <property type="entry name" value="BPTI-like"/>
    <property type="match status" value="2"/>
</dbReference>
<reference evidence="3" key="1">
    <citation type="submission" date="2016-09" db="EMBL/GenBank/DDBJ databases">
        <authorList>
            <person name="Capua I."/>
            <person name="De Benedictis P."/>
            <person name="Joannis T."/>
            <person name="Lombin L.H."/>
            <person name="Cattoli G."/>
        </authorList>
    </citation>
    <scope>NUCLEOTIDE SEQUENCE</scope>
</reference>
<evidence type="ECO:0000256" key="1">
    <source>
        <dbReference type="SAM" id="SignalP"/>
    </source>
</evidence>
<dbReference type="PROSITE" id="PS50279">
    <property type="entry name" value="BPTI_KUNITZ_2"/>
    <property type="match status" value="1"/>
</dbReference>
<accession>A0A1E1XU80</accession>
<dbReference type="Gene3D" id="4.10.410.10">
    <property type="entry name" value="Pancreatic trypsin inhibitor Kunitz domain"/>
    <property type="match status" value="1"/>
</dbReference>
<dbReference type="GO" id="GO:0004867">
    <property type="term" value="F:serine-type endopeptidase inhibitor activity"/>
    <property type="evidence" value="ECO:0007669"/>
    <property type="project" value="InterPro"/>
</dbReference>
<feature type="domain" description="BPTI/Kunitz inhibitor" evidence="2">
    <location>
        <begin position="40"/>
        <end position="94"/>
    </location>
</feature>
<dbReference type="InterPro" id="IPR002223">
    <property type="entry name" value="Kunitz_BPTI"/>
</dbReference>
<evidence type="ECO:0000259" key="2">
    <source>
        <dbReference type="PROSITE" id="PS50279"/>
    </source>
</evidence>
<evidence type="ECO:0000313" key="3">
    <source>
        <dbReference type="EMBL" id="JAU02502.1"/>
    </source>
</evidence>
<feature type="signal peptide" evidence="1">
    <location>
        <begin position="1"/>
        <end position="18"/>
    </location>
</feature>
<dbReference type="InterPro" id="IPR036880">
    <property type="entry name" value="Kunitz_BPTI_sf"/>
</dbReference>
<proteinExistence type="evidence at transcript level"/>